<dbReference type="PANTHER" id="PTHR43668">
    <property type="entry name" value="ALLANTOINASE"/>
    <property type="match status" value="1"/>
</dbReference>
<dbReference type="EMBL" id="ACLR01000214">
    <property type="protein sequence ID" value="EEK16132.1"/>
    <property type="molecule type" value="Genomic_DNA"/>
</dbReference>
<evidence type="ECO:0000259" key="6">
    <source>
        <dbReference type="Pfam" id="PF01979"/>
    </source>
</evidence>
<evidence type="ECO:0000313" key="8">
    <source>
        <dbReference type="Proteomes" id="UP000003303"/>
    </source>
</evidence>
<dbReference type="InterPro" id="IPR011059">
    <property type="entry name" value="Metal-dep_hydrolase_composite"/>
</dbReference>
<evidence type="ECO:0000313" key="7">
    <source>
        <dbReference type="EMBL" id="EEK16132.1"/>
    </source>
</evidence>
<reference evidence="7 8" key="1">
    <citation type="submission" date="2009-04" db="EMBL/GenBank/DDBJ databases">
        <authorList>
            <person name="Sebastian Y."/>
            <person name="Madupu R."/>
            <person name="Durkin A.S."/>
            <person name="Torralba M."/>
            <person name="Methe B."/>
            <person name="Sutton G.G."/>
            <person name="Strausberg R.L."/>
            <person name="Nelson K.E."/>
        </authorList>
    </citation>
    <scope>NUCLEOTIDE SEQUENCE [LARGE SCALE GENOMIC DNA]</scope>
    <source>
        <strain evidence="7 8">60-3</strain>
    </source>
</reference>
<dbReference type="GO" id="GO:0004151">
    <property type="term" value="F:dihydroorotase activity"/>
    <property type="evidence" value="ECO:0007669"/>
    <property type="project" value="UniProtKB-EC"/>
</dbReference>
<dbReference type="PROSITE" id="PS00483">
    <property type="entry name" value="DIHYDROOROTASE_2"/>
    <property type="match status" value="1"/>
</dbReference>
<dbReference type="NCBIfam" id="NF006688">
    <property type="entry name" value="PRK09236.1"/>
    <property type="match status" value="1"/>
</dbReference>
<dbReference type="RefSeq" id="WP_007366049.1">
    <property type="nucleotide sequence ID" value="NZ_ACLR01000214.1"/>
</dbReference>
<evidence type="ECO:0000256" key="1">
    <source>
        <dbReference type="ARBA" id="ARBA00001947"/>
    </source>
</evidence>
<dbReference type="Gene3D" id="3.20.20.140">
    <property type="entry name" value="Metal-dependent hydrolases"/>
    <property type="match status" value="1"/>
</dbReference>
<dbReference type="NCBIfam" id="TIGR00857">
    <property type="entry name" value="pyrC_multi"/>
    <property type="match status" value="1"/>
</dbReference>
<dbReference type="GO" id="GO:0046872">
    <property type="term" value="F:metal ion binding"/>
    <property type="evidence" value="ECO:0007669"/>
    <property type="project" value="UniProtKB-KW"/>
</dbReference>
<dbReference type="Gene3D" id="2.30.40.10">
    <property type="entry name" value="Urease, subunit C, domain 1"/>
    <property type="match status" value="1"/>
</dbReference>
<evidence type="ECO:0000256" key="2">
    <source>
        <dbReference type="ARBA" id="ARBA00002368"/>
    </source>
</evidence>
<dbReference type="InterPro" id="IPR032466">
    <property type="entry name" value="Metal_Hydrolase"/>
</dbReference>
<evidence type="ECO:0000256" key="4">
    <source>
        <dbReference type="ARBA" id="ARBA00022723"/>
    </source>
</evidence>
<dbReference type="GO" id="GO:0005737">
    <property type="term" value="C:cytoplasm"/>
    <property type="evidence" value="ECO:0007669"/>
    <property type="project" value="TreeGrafter"/>
</dbReference>
<dbReference type="EC" id="3.5.2.3" evidence="7"/>
<comment type="similarity">
    <text evidence="3">Belongs to the metallo-dependent hydrolases superfamily. DHOase family. Class I DHOase subfamily.</text>
</comment>
<dbReference type="InterPro" id="IPR050138">
    <property type="entry name" value="DHOase/Allantoinase_Hydrolase"/>
</dbReference>
<proteinExistence type="inferred from homology"/>
<keyword evidence="8" id="KW-1185">Reference proteome</keyword>
<dbReference type="InterPro" id="IPR002195">
    <property type="entry name" value="Dihydroorotase_CS"/>
</dbReference>
<accession>C2MDY1</accession>
<protein>
    <submittedName>
        <fullName evidence="7">Dihydroorotase</fullName>
        <ecNumber evidence="7">3.5.2.3</ecNumber>
    </submittedName>
</protein>
<dbReference type="PANTHER" id="PTHR43668:SF4">
    <property type="entry name" value="ALLANTOINASE"/>
    <property type="match status" value="1"/>
</dbReference>
<dbReference type="InterPro" id="IPR006680">
    <property type="entry name" value="Amidohydro-rel"/>
</dbReference>
<sequence length="451" mass="49973">MKQIILGATLINEGRQVVGSVCLSDERIESIYIGVDQASELPDELLQGAEIVDAHGLWLLPGCIDDQVHFREPGLTHKGDIAHESRAAVAGGVTSYMDMPNVKPPTVTLEALLDKRQRAQETSWANYAFYFGGTNDNAPEACAIDPALIPGYKLFLGASTGNMLVDSEEALDYFFAHAPKLIATHCESEEIITRNKELYRQRYDGHPPIEAHPLIRSREACYASSHSAIERAKRLGARLHVLHLSTAEEMELFSAAPLSPEKRITAEVCVHHLWFTDEDYSRLGNRIKWNPAVKTARDREALRQALVEGRIDVIATDHAPHTLADKEGDALTAASGGPLVQHSLLMMLELAHEGLWSPELVVEKMAHAPAQLFGVRERGYIRTGYYADLVLVDPHQETTVTKESLYSKCGWSPLEGYTFSHRIVATWVNGQIAYRDGQLTSRPPVHALTFA</sequence>
<dbReference type="AlphaFoldDB" id="C2MDY1"/>
<comment type="caution">
    <text evidence="7">The sequence shown here is derived from an EMBL/GenBank/DDBJ whole genome shotgun (WGS) entry which is preliminary data.</text>
</comment>
<dbReference type="CDD" id="cd01318">
    <property type="entry name" value="DHOase_IIb"/>
    <property type="match status" value="1"/>
</dbReference>
<dbReference type="eggNOG" id="COG0044">
    <property type="taxonomic scope" value="Bacteria"/>
</dbReference>
<comment type="cofactor">
    <cofactor evidence="1">
        <name>Zn(2+)</name>
        <dbReference type="ChEBI" id="CHEBI:29105"/>
    </cofactor>
</comment>
<dbReference type="Pfam" id="PF01979">
    <property type="entry name" value="Amidohydro_1"/>
    <property type="match status" value="1"/>
</dbReference>
<keyword evidence="4" id="KW-0479">Metal-binding</keyword>
<dbReference type="Proteomes" id="UP000003303">
    <property type="component" value="Unassembled WGS sequence"/>
</dbReference>
<dbReference type="SUPFAM" id="SSF51338">
    <property type="entry name" value="Composite domain of metallo-dependent hydrolases"/>
    <property type="match status" value="1"/>
</dbReference>
<name>C2MDY1_9PORP</name>
<dbReference type="SUPFAM" id="SSF51556">
    <property type="entry name" value="Metallo-dependent hydrolases"/>
    <property type="match status" value="1"/>
</dbReference>
<dbReference type="STRING" id="596327.PORUE0001_1413"/>
<feature type="domain" description="Amidohydrolase-related" evidence="6">
    <location>
        <begin position="59"/>
        <end position="432"/>
    </location>
</feature>
<dbReference type="OrthoDB" id="9765462at2"/>
<evidence type="ECO:0000256" key="3">
    <source>
        <dbReference type="ARBA" id="ARBA00010286"/>
    </source>
</evidence>
<gene>
    <name evidence="7" type="ORF">PORUE0001_1413</name>
</gene>
<dbReference type="GO" id="GO:0006145">
    <property type="term" value="P:purine nucleobase catabolic process"/>
    <property type="evidence" value="ECO:0007669"/>
    <property type="project" value="TreeGrafter"/>
</dbReference>
<evidence type="ECO:0000256" key="5">
    <source>
        <dbReference type="ARBA" id="ARBA00022801"/>
    </source>
</evidence>
<comment type="function">
    <text evidence="2">Catalyzes the reversible cyclization of carbamoyl aspartate to dihydroorotate.</text>
</comment>
<organism evidence="7 8">
    <name type="scientific">Porphyromonas uenonis 60-3</name>
    <dbReference type="NCBI Taxonomy" id="596327"/>
    <lineage>
        <taxon>Bacteria</taxon>
        <taxon>Pseudomonadati</taxon>
        <taxon>Bacteroidota</taxon>
        <taxon>Bacteroidia</taxon>
        <taxon>Bacteroidales</taxon>
        <taxon>Porphyromonadaceae</taxon>
        <taxon>Porphyromonas</taxon>
    </lineage>
</organism>
<keyword evidence="5 7" id="KW-0378">Hydrolase</keyword>
<dbReference type="GO" id="GO:0004038">
    <property type="term" value="F:allantoinase activity"/>
    <property type="evidence" value="ECO:0007669"/>
    <property type="project" value="TreeGrafter"/>
</dbReference>